<dbReference type="Pfam" id="PF00535">
    <property type="entry name" value="Glycos_transf_2"/>
    <property type="match status" value="1"/>
</dbReference>
<sequence>MVSIPKVSILIPVYNRARIILETLHSAVNQTYKNIEIIVVDNKSTDNTFETIKEFAKLYPNVKVYQNEENIGPVRNWRKCLDYATGEYAKILWSDDLIAPTFIEKTLPFLTNNEDVGFVFTGTEIFNDDTGKKIRVYFIGETGIYDTQLFIESSLLGEPLNVPVSPGNALFRKKDLEKNILLDVPNKIGSDFKMHAIGNDALIYLLTATDYPKFAFINEPLSFFRAHRDSITISSDKSKFSTLYNIAKAHFVENYLVDDKLRRKFNSRLLWFILLNRKNIKIKKVEDFYTKNSKVYLNYLFLGKLAFKKLFKIPFSFVRKFLLPPNAQAADILGNY</sequence>
<feature type="domain" description="Glycosyltransferase 2-like" evidence="1">
    <location>
        <begin position="8"/>
        <end position="178"/>
    </location>
</feature>
<evidence type="ECO:0000313" key="2">
    <source>
        <dbReference type="EMBL" id="HDY59601.1"/>
    </source>
</evidence>
<dbReference type="AlphaFoldDB" id="A0A7V0Z6J5"/>
<dbReference type="InterPro" id="IPR050834">
    <property type="entry name" value="Glycosyltransf_2"/>
</dbReference>
<keyword evidence="2" id="KW-0808">Transferase</keyword>
<dbReference type="SUPFAM" id="SSF53448">
    <property type="entry name" value="Nucleotide-diphospho-sugar transferases"/>
    <property type="match status" value="1"/>
</dbReference>
<reference evidence="2" key="1">
    <citation type="journal article" date="2020" name="mSystems">
        <title>Genome- and Community-Level Interaction Insights into Carbon Utilization and Element Cycling Functions of Hydrothermarchaeota in Hydrothermal Sediment.</title>
        <authorList>
            <person name="Zhou Z."/>
            <person name="Liu Y."/>
            <person name="Xu W."/>
            <person name="Pan J."/>
            <person name="Luo Z.H."/>
            <person name="Li M."/>
        </authorList>
    </citation>
    <scope>NUCLEOTIDE SEQUENCE [LARGE SCALE GENOMIC DNA]</scope>
    <source>
        <strain evidence="2">SpSt-258</strain>
    </source>
</reference>
<dbReference type="PANTHER" id="PTHR43685:SF2">
    <property type="entry name" value="GLYCOSYLTRANSFERASE 2-LIKE DOMAIN-CONTAINING PROTEIN"/>
    <property type="match status" value="1"/>
</dbReference>
<name>A0A7V0Z6J5_UNCW3</name>
<gene>
    <name evidence="2" type="ORF">ENP86_08640</name>
</gene>
<organism evidence="2">
    <name type="scientific">candidate division WOR-3 bacterium</name>
    <dbReference type="NCBI Taxonomy" id="2052148"/>
    <lineage>
        <taxon>Bacteria</taxon>
        <taxon>Bacteria division WOR-3</taxon>
    </lineage>
</organism>
<proteinExistence type="predicted"/>
<dbReference type="InterPro" id="IPR001173">
    <property type="entry name" value="Glyco_trans_2-like"/>
</dbReference>
<dbReference type="InterPro" id="IPR029044">
    <property type="entry name" value="Nucleotide-diphossugar_trans"/>
</dbReference>
<dbReference type="GO" id="GO:0016740">
    <property type="term" value="F:transferase activity"/>
    <property type="evidence" value="ECO:0007669"/>
    <property type="project" value="UniProtKB-KW"/>
</dbReference>
<comment type="caution">
    <text evidence="2">The sequence shown here is derived from an EMBL/GenBank/DDBJ whole genome shotgun (WGS) entry which is preliminary data.</text>
</comment>
<accession>A0A7V0Z6J5</accession>
<evidence type="ECO:0000259" key="1">
    <source>
        <dbReference type="Pfam" id="PF00535"/>
    </source>
</evidence>
<dbReference type="PANTHER" id="PTHR43685">
    <property type="entry name" value="GLYCOSYLTRANSFERASE"/>
    <property type="match status" value="1"/>
</dbReference>
<dbReference type="EMBL" id="DSKY01000021">
    <property type="protein sequence ID" value="HDY59601.1"/>
    <property type="molecule type" value="Genomic_DNA"/>
</dbReference>
<dbReference type="Gene3D" id="3.90.550.10">
    <property type="entry name" value="Spore Coat Polysaccharide Biosynthesis Protein SpsA, Chain A"/>
    <property type="match status" value="1"/>
</dbReference>
<dbReference type="CDD" id="cd00761">
    <property type="entry name" value="Glyco_tranf_GTA_type"/>
    <property type="match status" value="1"/>
</dbReference>
<protein>
    <submittedName>
        <fullName evidence="2">Glycosyltransferase family 2 protein</fullName>
    </submittedName>
</protein>